<comment type="caution">
    <text evidence="15">The sequence shown here is derived from an EMBL/GenBank/DDBJ whole genome shotgun (WGS) entry which is preliminary data.</text>
</comment>
<keyword evidence="5 13" id="KW-0255">Endonuclease</keyword>
<evidence type="ECO:0000256" key="7">
    <source>
        <dbReference type="ARBA" id="ARBA00022801"/>
    </source>
</evidence>
<accession>A0A1G2NWS7</accession>
<keyword evidence="3 13" id="KW-0540">Nuclease</keyword>
<dbReference type="CDD" id="cd16962">
    <property type="entry name" value="RuvC"/>
    <property type="match status" value="1"/>
</dbReference>
<evidence type="ECO:0000256" key="12">
    <source>
        <dbReference type="ARBA" id="ARBA00029354"/>
    </source>
</evidence>
<dbReference type="Gene3D" id="3.30.420.10">
    <property type="entry name" value="Ribonuclease H-like superfamily/Ribonuclease H"/>
    <property type="match status" value="1"/>
</dbReference>
<keyword evidence="9 13" id="KW-0238">DNA-binding</keyword>
<dbReference type="GO" id="GO:0000287">
    <property type="term" value="F:magnesium ion binding"/>
    <property type="evidence" value="ECO:0007669"/>
    <property type="project" value="UniProtKB-UniRule"/>
</dbReference>
<evidence type="ECO:0000256" key="3">
    <source>
        <dbReference type="ARBA" id="ARBA00022722"/>
    </source>
</evidence>
<feature type="binding site" evidence="13">
    <location>
        <position position="73"/>
    </location>
    <ligand>
        <name>Mg(2+)</name>
        <dbReference type="ChEBI" id="CHEBI:18420"/>
        <label>2</label>
    </ligand>
</feature>
<keyword evidence="8 13" id="KW-0460">Magnesium</keyword>
<gene>
    <name evidence="13" type="primary">ruvC</name>
    <name evidence="15" type="ORF">A3H68_01205</name>
</gene>
<dbReference type="PANTHER" id="PTHR30194:SF3">
    <property type="entry name" value="CROSSOVER JUNCTION ENDODEOXYRIBONUCLEASE RUVC"/>
    <property type="match status" value="1"/>
</dbReference>
<dbReference type="FunFam" id="3.30.420.10:FF:000002">
    <property type="entry name" value="Crossover junction endodeoxyribonuclease RuvC"/>
    <property type="match status" value="1"/>
</dbReference>
<keyword evidence="10 13" id="KW-0233">DNA recombination</keyword>
<dbReference type="GO" id="GO:0048476">
    <property type="term" value="C:Holliday junction resolvase complex"/>
    <property type="evidence" value="ECO:0007669"/>
    <property type="project" value="UniProtKB-UniRule"/>
</dbReference>
<evidence type="ECO:0000256" key="1">
    <source>
        <dbReference type="ARBA" id="ARBA00009518"/>
    </source>
</evidence>
<comment type="subunit">
    <text evidence="13">Homodimer which binds Holliday junction (HJ) DNA. The HJ becomes 2-fold symmetrical on binding to RuvC with unstacked arms; it has a different conformation from HJ DNA in complex with RuvA. In the full resolvosome a probable DNA-RuvA(4)-RuvB(12)-RuvC(2) complex forms which resolves the HJ.</text>
</comment>
<dbReference type="HAMAP" id="MF_00034">
    <property type="entry name" value="RuvC"/>
    <property type="match status" value="1"/>
</dbReference>
<keyword evidence="2 13" id="KW-0963">Cytoplasm</keyword>
<evidence type="ECO:0000256" key="5">
    <source>
        <dbReference type="ARBA" id="ARBA00022759"/>
    </source>
</evidence>
<dbReference type="EMBL" id="MHSH01000049">
    <property type="protein sequence ID" value="OHA40567.1"/>
    <property type="molecule type" value="Genomic_DNA"/>
</dbReference>
<dbReference type="Proteomes" id="UP000176429">
    <property type="component" value="Unassembled WGS sequence"/>
</dbReference>
<evidence type="ECO:0000256" key="9">
    <source>
        <dbReference type="ARBA" id="ARBA00023125"/>
    </source>
</evidence>
<feature type="active site" evidence="13">
    <location>
        <position position="13"/>
    </location>
</feature>
<comment type="subcellular location">
    <subcellularLocation>
        <location evidence="13">Cytoplasm</location>
    </subcellularLocation>
</comment>
<evidence type="ECO:0000256" key="14">
    <source>
        <dbReference type="NCBIfam" id="TIGR00228"/>
    </source>
</evidence>
<dbReference type="SUPFAM" id="SSF53098">
    <property type="entry name" value="Ribonuclease H-like"/>
    <property type="match status" value="1"/>
</dbReference>
<dbReference type="InterPro" id="IPR002176">
    <property type="entry name" value="X-over_junc_endoDNase_RuvC"/>
</dbReference>
<dbReference type="GO" id="GO:0008821">
    <property type="term" value="F:crossover junction DNA endonuclease activity"/>
    <property type="evidence" value="ECO:0007669"/>
    <property type="project" value="UniProtKB-UniRule"/>
</dbReference>
<feature type="binding site" evidence="13">
    <location>
        <position position="13"/>
    </location>
    <ligand>
        <name>Mg(2+)</name>
        <dbReference type="ChEBI" id="CHEBI:18420"/>
        <label>1</label>
    </ligand>
</feature>
<dbReference type="PANTHER" id="PTHR30194">
    <property type="entry name" value="CROSSOVER JUNCTION ENDODEOXYRIBONUCLEASE RUVC"/>
    <property type="match status" value="1"/>
</dbReference>
<proteinExistence type="inferred from homology"/>
<dbReference type="InterPro" id="IPR012337">
    <property type="entry name" value="RNaseH-like_sf"/>
</dbReference>
<keyword evidence="4 13" id="KW-0479">Metal-binding</keyword>
<dbReference type="GO" id="GO:0003677">
    <property type="term" value="F:DNA binding"/>
    <property type="evidence" value="ECO:0007669"/>
    <property type="project" value="UniProtKB-KW"/>
</dbReference>
<evidence type="ECO:0000313" key="15">
    <source>
        <dbReference type="EMBL" id="OHA40567.1"/>
    </source>
</evidence>
<dbReference type="GO" id="GO:0006310">
    <property type="term" value="P:DNA recombination"/>
    <property type="evidence" value="ECO:0007669"/>
    <property type="project" value="UniProtKB-UniRule"/>
</dbReference>
<sequence length="170" mass="18794">MLPNPPLTVLAVDPGFDRVGAAVLQKINSGEILLHSTCIRTDRKDSPAERIQTITKSLEKIIEKFKPEHFITETILFAKNKKTAINVAQARGAMINTASNFGLSVFEYSPLQVKIAITSYGRGDKKQISYMVSKLLKLDTSNMIDDECDAIAVGLTHLSSYNPVFHSKNK</sequence>
<evidence type="ECO:0000256" key="8">
    <source>
        <dbReference type="ARBA" id="ARBA00022842"/>
    </source>
</evidence>
<dbReference type="AlphaFoldDB" id="A0A1G2NWS7"/>
<dbReference type="NCBIfam" id="TIGR00228">
    <property type="entry name" value="ruvC"/>
    <property type="match status" value="1"/>
</dbReference>
<keyword evidence="6 13" id="KW-0227">DNA damage</keyword>
<dbReference type="GO" id="GO:0005737">
    <property type="term" value="C:cytoplasm"/>
    <property type="evidence" value="ECO:0007669"/>
    <property type="project" value="UniProtKB-SubCell"/>
</dbReference>
<dbReference type="InterPro" id="IPR036397">
    <property type="entry name" value="RNaseH_sf"/>
</dbReference>
<evidence type="ECO:0000256" key="13">
    <source>
        <dbReference type="HAMAP-Rule" id="MF_00034"/>
    </source>
</evidence>
<feature type="binding site" evidence="13">
    <location>
        <position position="146"/>
    </location>
    <ligand>
        <name>Mg(2+)</name>
        <dbReference type="ChEBI" id="CHEBI:18420"/>
        <label>1</label>
    </ligand>
</feature>
<organism evidence="15 16">
    <name type="scientific">Candidatus Taylorbacteria bacterium RIFCSPLOWO2_02_FULL_46_40</name>
    <dbReference type="NCBI Taxonomy" id="1802329"/>
    <lineage>
        <taxon>Bacteria</taxon>
        <taxon>Candidatus Tayloriibacteriota</taxon>
    </lineage>
</organism>
<dbReference type="PRINTS" id="PR00696">
    <property type="entry name" value="RSOLVASERUVC"/>
</dbReference>
<comment type="cofactor">
    <cofactor evidence="13">
        <name>Mg(2+)</name>
        <dbReference type="ChEBI" id="CHEBI:18420"/>
    </cofactor>
    <text evidence="13">Binds 2 Mg(2+) ion per subunit.</text>
</comment>
<keyword evidence="7 13" id="KW-0378">Hydrolase</keyword>
<keyword evidence="11 13" id="KW-0234">DNA repair</keyword>
<comment type="similarity">
    <text evidence="1 13">Belongs to the RuvC family.</text>
</comment>
<evidence type="ECO:0000313" key="16">
    <source>
        <dbReference type="Proteomes" id="UP000176429"/>
    </source>
</evidence>
<evidence type="ECO:0000256" key="2">
    <source>
        <dbReference type="ARBA" id="ARBA00022490"/>
    </source>
</evidence>
<dbReference type="Pfam" id="PF02075">
    <property type="entry name" value="RuvC"/>
    <property type="match status" value="1"/>
</dbReference>
<comment type="catalytic activity">
    <reaction evidence="12 13">
        <text>Endonucleolytic cleavage at a junction such as a reciprocal single-stranded crossover between two homologous DNA duplexes (Holliday junction).</text>
        <dbReference type="EC" id="3.1.21.10"/>
    </reaction>
</comment>
<feature type="active site" evidence="13">
    <location>
        <position position="73"/>
    </location>
</feature>
<evidence type="ECO:0000256" key="10">
    <source>
        <dbReference type="ARBA" id="ARBA00023172"/>
    </source>
</evidence>
<evidence type="ECO:0000256" key="6">
    <source>
        <dbReference type="ARBA" id="ARBA00022763"/>
    </source>
</evidence>
<name>A0A1G2NWS7_9BACT</name>
<evidence type="ECO:0000256" key="11">
    <source>
        <dbReference type="ARBA" id="ARBA00023204"/>
    </source>
</evidence>
<protein>
    <recommendedName>
        <fullName evidence="13 14">Crossover junction endodeoxyribonuclease RuvC</fullName>
        <ecNumber evidence="13 14">3.1.21.10</ecNumber>
    </recommendedName>
    <alternativeName>
        <fullName evidence="13">Holliday junction nuclease RuvC</fullName>
    </alternativeName>
    <alternativeName>
        <fullName evidence="13">Holliday junction resolvase RuvC</fullName>
    </alternativeName>
</protein>
<comment type="function">
    <text evidence="13">The RuvA-RuvB-RuvC complex processes Holliday junction (HJ) DNA during genetic recombination and DNA repair. Endonuclease that resolves HJ intermediates. Cleaves cruciform DNA by making single-stranded nicks across the HJ at symmetrical positions within the homologous arms, yielding a 5'-phosphate and a 3'-hydroxyl group; requires a central core of homology in the junction. The consensus cleavage sequence is 5'-(A/T)TT(C/G)-3'. Cleavage occurs on the 3'-side of the TT dinucleotide at the point of strand exchange. HJ branch migration catalyzed by RuvA-RuvB allows RuvC to scan DNA until it finds its consensus sequence, where it cleaves and resolves the cruciform DNA.</text>
</comment>
<evidence type="ECO:0000256" key="4">
    <source>
        <dbReference type="ARBA" id="ARBA00022723"/>
    </source>
</evidence>
<dbReference type="EC" id="3.1.21.10" evidence="13 14"/>
<dbReference type="GO" id="GO:0006281">
    <property type="term" value="P:DNA repair"/>
    <property type="evidence" value="ECO:0007669"/>
    <property type="project" value="UniProtKB-UniRule"/>
</dbReference>
<feature type="active site" evidence="13">
    <location>
        <position position="146"/>
    </location>
</feature>
<reference evidence="15 16" key="1">
    <citation type="journal article" date="2016" name="Nat. Commun.">
        <title>Thousands of microbial genomes shed light on interconnected biogeochemical processes in an aquifer system.</title>
        <authorList>
            <person name="Anantharaman K."/>
            <person name="Brown C.T."/>
            <person name="Hug L.A."/>
            <person name="Sharon I."/>
            <person name="Castelle C.J."/>
            <person name="Probst A.J."/>
            <person name="Thomas B.C."/>
            <person name="Singh A."/>
            <person name="Wilkins M.J."/>
            <person name="Karaoz U."/>
            <person name="Brodie E.L."/>
            <person name="Williams K.H."/>
            <person name="Hubbard S.S."/>
            <person name="Banfield J.F."/>
        </authorList>
    </citation>
    <scope>NUCLEOTIDE SEQUENCE [LARGE SCALE GENOMIC DNA]</scope>
</reference>